<dbReference type="PATRIC" id="fig|1423771.3.peg.313"/>
<dbReference type="Proteomes" id="UP000050901">
    <property type="component" value="Unassembled WGS sequence"/>
</dbReference>
<gene>
    <name evidence="2" type="ORF">FC47_GL000304</name>
</gene>
<protein>
    <submittedName>
        <fullName evidence="2">Uncharacterized protein</fullName>
    </submittedName>
</protein>
<name>A0A0R1NYZ5_LIMMU</name>
<comment type="caution">
    <text evidence="2">The sequence shown here is derived from an EMBL/GenBank/DDBJ whole genome shotgun (WGS) entry which is preliminary data.</text>
</comment>
<dbReference type="AlphaFoldDB" id="A0A0R1NYZ5"/>
<dbReference type="EMBL" id="AZEQ01000011">
    <property type="protein sequence ID" value="KRL25456.1"/>
    <property type="molecule type" value="Genomic_DNA"/>
</dbReference>
<evidence type="ECO:0000313" key="3">
    <source>
        <dbReference type="Proteomes" id="UP000050901"/>
    </source>
</evidence>
<feature type="region of interest" description="Disordered" evidence="1">
    <location>
        <begin position="32"/>
        <end position="54"/>
    </location>
</feature>
<evidence type="ECO:0000313" key="2">
    <source>
        <dbReference type="EMBL" id="KRL25456.1"/>
    </source>
</evidence>
<evidence type="ECO:0000256" key="1">
    <source>
        <dbReference type="SAM" id="MobiDB-lite"/>
    </source>
</evidence>
<dbReference type="InterPro" id="IPR047909">
    <property type="entry name" value="SPJ_0845-like_N"/>
</dbReference>
<sequence length="54" mass="5914">MQAAIKGGPAMGLVTQRNQKLEKLFNDLAIDPKEKAKEKAKSADQTEASDKNKQ</sequence>
<organism evidence="2 3">
    <name type="scientific">Limosilactobacillus mucosae DSM 13345</name>
    <dbReference type="NCBI Taxonomy" id="1423771"/>
    <lineage>
        <taxon>Bacteria</taxon>
        <taxon>Bacillati</taxon>
        <taxon>Bacillota</taxon>
        <taxon>Bacilli</taxon>
        <taxon>Lactobacillales</taxon>
        <taxon>Lactobacillaceae</taxon>
        <taxon>Limosilactobacillus</taxon>
    </lineage>
</organism>
<reference evidence="2 3" key="1">
    <citation type="journal article" date="2015" name="Genome Announc.">
        <title>Expanding the biotechnology potential of lactobacilli through comparative genomics of 213 strains and associated genera.</title>
        <authorList>
            <person name="Sun Z."/>
            <person name="Harris H.M."/>
            <person name="McCann A."/>
            <person name="Guo C."/>
            <person name="Argimon S."/>
            <person name="Zhang W."/>
            <person name="Yang X."/>
            <person name="Jeffery I.B."/>
            <person name="Cooney J.C."/>
            <person name="Kagawa T.F."/>
            <person name="Liu W."/>
            <person name="Song Y."/>
            <person name="Salvetti E."/>
            <person name="Wrobel A."/>
            <person name="Rasinkangas P."/>
            <person name="Parkhill J."/>
            <person name="Rea M.C."/>
            <person name="O'Sullivan O."/>
            <person name="Ritari J."/>
            <person name="Douillard F.P."/>
            <person name="Paul Ross R."/>
            <person name="Yang R."/>
            <person name="Briner A.E."/>
            <person name="Felis G.E."/>
            <person name="de Vos W.M."/>
            <person name="Barrangou R."/>
            <person name="Klaenhammer T.R."/>
            <person name="Caufield P.W."/>
            <person name="Cui Y."/>
            <person name="Zhang H."/>
            <person name="O'Toole P.W."/>
        </authorList>
    </citation>
    <scope>NUCLEOTIDE SEQUENCE [LARGE SCALE GENOMIC DNA]</scope>
    <source>
        <strain evidence="2 3">DSM 13345</strain>
    </source>
</reference>
<dbReference type="NCBIfam" id="NF040897">
    <property type="entry name" value="SPJ_0845_Nterm"/>
    <property type="match status" value="1"/>
</dbReference>
<proteinExistence type="predicted"/>
<accession>A0A0R1NYZ5</accession>